<keyword evidence="1" id="KW-0547">Nucleotide-binding</keyword>
<organism evidence="5 6">
    <name type="scientific">Nocardia farcinica (strain IFM 10152)</name>
    <dbReference type="NCBI Taxonomy" id="247156"/>
    <lineage>
        <taxon>Bacteria</taxon>
        <taxon>Bacillati</taxon>
        <taxon>Actinomycetota</taxon>
        <taxon>Actinomycetes</taxon>
        <taxon>Mycobacteriales</taxon>
        <taxon>Nocardiaceae</taxon>
        <taxon>Nocardia</taxon>
    </lineage>
</organism>
<dbReference type="EMBL" id="AP006618">
    <property type="protein sequence ID" value="BAD56894.1"/>
    <property type="molecule type" value="Genomic_DNA"/>
</dbReference>
<dbReference type="AlphaFoldDB" id="Q5YY47"/>
<reference evidence="5 6" key="1">
    <citation type="journal article" date="2004" name="Proc. Natl. Acad. Sci. U.S.A.">
        <title>The complete genomic sequence of Nocardia farcinica IFM 10152.</title>
        <authorList>
            <person name="Ishikawa J."/>
            <person name="Yamashita A."/>
            <person name="Mikami Y."/>
            <person name="Hoshino Y."/>
            <person name="Kurita H."/>
            <person name="Hotta K."/>
            <person name="Shiba T."/>
            <person name="Hattori M."/>
        </authorList>
    </citation>
    <scope>NUCLEOTIDE SEQUENCE [LARGE SCALE GENOMIC DNA]</scope>
    <source>
        <strain evidence="5 6">IFM 10152</strain>
    </source>
</reference>
<gene>
    <name evidence="5" type="ordered locus">NFA_20480</name>
</gene>
<evidence type="ECO:0000259" key="4">
    <source>
        <dbReference type="Pfam" id="PF25601"/>
    </source>
</evidence>
<feature type="region of interest" description="Disordered" evidence="3">
    <location>
        <begin position="27"/>
        <end position="46"/>
    </location>
</feature>
<dbReference type="InterPro" id="IPR058031">
    <property type="entry name" value="AAA_lid_NorR"/>
</dbReference>
<feature type="compositionally biased region" description="Basic and acidic residues" evidence="3">
    <location>
        <begin position="130"/>
        <end position="149"/>
    </location>
</feature>
<dbReference type="Proteomes" id="UP000006820">
    <property type="component" value="Chromosome"/>
</dbReference>
<dbReference type="STRING" id="247156.NFA_20480"/>
<evidence type="ECO:0000256" key="3">
    <source>
        <dbReference type="SAM" id="MobiDB-lite"/>
    </source>
</evidence>
<feature type="domain" description="NorR-like AAA+ ATPase lid" evidence="4">
    <location>
        <begin position="44"/>
        <end position="101"/>
    </location>
</feature>
<name>Q5YY47_NOCFA</name>
<keyword evidence="6" id="KW-1185">Reference proteome</keyword>
<dbReference type="KEGG" id="nfa:NFA_20480"/>
<evidence type="ECO:0000313" key="5">
    <source>
        <dbReference type="EMBL" id="BAD56894.1"/>
    </source>
</evidence>
<sequence>MVARHVRPARSVRVFRLTRDIDADDLSADLETEKPPRRTSASFSPTCVRLSPAAHRQLTKLPWPGNVAQLRRVLSDTLSRQRFGTITPDVLPPECHALTRRPPPSDDPLRVDARSTHRFGRPAAHTPADQADRAPVHTRCPDLDSPRRG</sequence>
<evidence type="ECO:0000313" key="6">
    <source>
        <dbReference type="Proteomes" id="UP000006820"/>
    </source>
</evidence>
<accession>Q5YY47</accession>
<dbReference type="Gene3D" id="1.10.8.60">
    <property type="match status" value="1"/>
</dbReference>
<feature type="compositionally biased region" description="Basic and acidic residues" evidence="3">
    <location>
        <begin position="103"/>
        <end position="115"/>
    </location>
</feature>
<feature type="region of interest" description="Disordered" evidence="3">
    <location>
        <begin position="85"/>
        <end position="149"/>
    </location>
</feature>
<dbReference type="eggNOG" id="COG3284">
    <property type="taxonomic scope" value="Bacteria"/>
</dbReference>
<proteinExistence type="predicted"/>
<evidence type="ECO:0000256" key="1">
    <source>
        <dbReference type="ARBA" id="ARBA00022741"/>
    </source>
</evidence>
<keyword evidence="2" id="KW-0067">ATP-binding</keyword>
<dbReference type="Pfam" id="PF25601">
    <property type="entry name" value="AAA_lid_14"/>
    <property type="match status" value="1"/>
</dbReference>
<protein>
    <recommendedName>
        <fullName evidence="4">NorR-like AAA+ ATPase lid domain-containing protein</fullName>
    </recommendedName>
</protein>
<evidence type="ECO:0000256" key="2">
    <source>
        <dbReference type="ARBA" id="ARBA00022840"/>
    </source>
</evidence>
<dbReference type="HOGENOM" id="CLU_1747727_0_0_11"/>